<evidence type="ECO:0000313" key="2">
    <source>
        <dbReference type="EMBL" id="KAF8004655.1"/>
    </source>
</evidence>
<reference evidence="2" key="1">
    <citation type="submission" date="2020-10" db="EMBL/GenBank/DDBJ databases">
        <title>The Whole-Genome Sequence of Metschnikowia persimmonesis, a Novel Endophytic Yeast Species Isolated from Medicinal Plant Diospyros kaki Thumb.</title>
        <authorList>
            <person name="Rahmat E."/>
            <person name="Kang Y."/>
        </authorList>
    </citation>
    <scope>NUCLEOTIDE SEQUENCE</scope>
    <source>
        <strain evidence="2">KIOM G15050</strain>
    </source>
</reference>
<dbReference type="Proteomes" id="UP000649328">
    <property type="component" value="Unassembled WGS sequence"/>
</dbReference>
<name>A0A8H7GVQ3_9ASCO</name>
<dbReference type="EMBL" id="JACBPP010000001">
    <property type="protein sequence ID" value="KAF8004655.1"/>
    <property type="molecule type" value="Genomic_DNA"/>
</dbReference>
<dbReference type="OrthoDB" id="10361354at2759"/>
<protein>
    <submittedName>
        <fullName evidence="2">Uncharacterized protein</fullName>
    </submittedName>
</protein>
<comment type="caution">
    <text evidence="2">The sequence shown here is derived from an EMBL/GenBank/DDBJ whole genome shotgun (WGS) entry which is preliminary data.</text>
</comment>
<feature type="signal peptide" evidence="1">
    <location>
        <begin position="1"/>
        <end position="19"/>
    </location>
</feature>
<keyword evidence="1" id="KW-0732">Signal</keyword>
<organism evidence="2 3">
    <name type="scientific">Metschnikowia pulcherrima</name>
    <dbReference type="NCBI Taxonomy" id="27326"/>
    <lineage>
        <taxon>Eukaryota</taxon>
        <taxon>Fungi</taxon>
        <taxon>Dikarya</taxon>
        <taxon>Ascomycota</taxon>
        <taxon>Saccharomycotina</taxon>
        <taxon>Pichiomycetes</taxon>
        <taxon>Metschnikowiaceae</taxon>
        <taxon>Metschnikowia</taxon>
    </lineage>
</organism>
<feature type="chain" id="PRO_5034671850" evidence="1">
    <location>
        <begin position="20"/>
        <end position="239"/>
    </location>
</feature>
<proteinExistence type="predicted"/>
<accession>A0A8H7GVQ3</accession>
<keyword evidence="3" id="KW-1185">Reference proteome</keyword>
<evidence type="ECO:0000313" key="3">
    <source>
        <dbReference type="Proteomes" id="UP000649328"/>
    </source>
</evidence>
<dbReference type="AlphaFoldDB" id="A0A8H7GVQ3"/>
<evidence type="ECO:0000256" key="1">
    <source>
        <dbReference type="SAM" id="SignalP"/>
    </source>
</evidence>
<gene>
    <name evidence="2" type="ORF">HF325_000112</name>
</gene>
<sequence length="239" mass="26797">MRIISALVATALSTAAVSAYPGVSGSEPMVRTDSALLVQLAPTAVHGSADKIHKREDAPSVESKNEMSLVVSLILLQAQAPSFDWKYFLETLKGLYEWFIRKTAESVPKQQQTPEFKSSIAVAKEILYDMFQSATHMQALEHDESPGAAELYKAWDLNVRRWRLHGLLPKSEFTSDQIDQTTRLYNECYDAYNSFVALEDRSKQGSFEPLIQKIFGSIKPLREAVTHQVESQTGVSRWA</sequence>